<evidence type="ECO:0000256" key="4">
    <source>
        <dbReference type="SAM" id="Phobius"/>
    </source>
</evidence>
<dbReference type="InterPro" id="IPR051219">
    <property type="entry name" value="Heterochromatin_chromo-domain"/>
</dbReference>
<dbReference type="PANTHER" id="PTHR22812">
    <property type="entry name" value="CHROMOBOX PROTEIN"/>
    <property type="match status" value="1"/>
</dbReference>
<evidence type="ECO:0000313" key="7">
    <source>
        <dbReference type="Proteomes" id="UP000242180"/>
    </source>
</evidence>
<dbReference type="CDD" id="cd00024">
    <property type="entry name" value="CD_CSD"/>
    <property type="match status" value="1"/>
</dbReference>
<keyword evidence="4" id="KW-1133">Transmembrane helix</keyword>
<dbReference type="PROSITE" id="PS00598">
    <property type="entry name" value="CHROMO_1"/>
    <property type="match status" value="1"/>
</dbReference>
<dbReference type="SMART" id="SM00298">
    <property type="entry name" value="CHROMO"/>
    <property type="match status" value="1"/>
</dbReference>
<dbReference type="GO" id="GO:0005634">
    <property type="term" value="C:nucleus"/>
    <property type="evidence" value="ECO:0007669"/>
    <property type="project" value="UniProtKB-SubCell"/>
</dbReference>
<feature type="transmembrane region" description="Helical" evidence="4">
    <location>
        <begin position="28"/>
        <end position="48"/>
    </location>
</feature>
<evidence type="ECO:0000256" key="3">
    <source>
        <dbReference type="SAM" id="MobiDB-lite"/>
    </source>
</evidence>
<dbReference type="InParanoid" id="A0A1X2HTX3"/>
<dbReference type="InterPro" id="IPR023779">
    <property type="entry name" value="Chromodomain_CS"/>
</dbReference>
<dbReference type="OMA" id="YNTWEKE"/>
<keyword evidence="4" id="KW-0472">Membrane</keyword>
<dbReference type="STRING" id="13706.A0A1X2HTX3"/>
<dbReference type="InterPro" id="IPR016197">
    <property type="entry name" value="Chromo-like_dom_sf"/>
</dbReference>
<dbReference type="Gene3D" id="2.40.50.40">
    <property type="match status" value="2"/>
</dbReference>
<organism evidence="6 7">
    <name type="scientific">Syncephalastrum racemosum</name>
    <name type="common">Filamentous fungus</name>
    <dbReference type="NCBI Taxonomy" id="13706"/>
    <lineage>
        <taxon>Eukaryota</taxon>
        <taxon>Fungi</taxon>
        <taxon>Fungi incertae sedis</taxon>
        <taxon>Mucoromycota</taxon>
        <taxon>Mucoromycotina</taxon>
        <taxon>Mucoromycetes</taxon>
        <taxon>Mucorales</taxon>
        <taxon>Syncephalastraceae</taxon>
        <taxon>Syncephalastrum</taxon>
    </lineage>
</organism>
<comment type="subcellular location">
    <subcellularLocation>
        <location evidence="1">Nucleus</location>
    </subcellularLocation>
</comment>
<feature type="domain" description="Chromo" evidence="5">
    <location>
        <begin position="12"/>
        <end position="104"/>
    </location>
</feature>
<dbReference type="SUPFAM" id="SSF54160">
    <property type="entry name" value="Chromo domain-like"/>
    <property type="match status" value="2"/>
</dbReference>
<keyword evidence="7" id="KW-1185">Reference proteome</keyword>
<evidence type="ECO:0000256" key="1">
    <source>
        <dbReference type="ARBA" id="ARBA00004123"/>
    </source>
</evidence>
<dbReference type="PROSITE" id="PS50013">
    <property type="entry name" value="CHROMO_2"/>
    <property type="match status" value="1"/>
</dbReference>
<dbReference type="AlphaFoldDB" id="A0A1X2HTX3"/>
<evidence type="ECO:0000313" key="6">
    <source>
        <dbReference type="EMBL" id="ORZ02971.1"/>
    </source>
</evidence>
<dbReference type="EMBL" id="MCGN01000001">
    <property type="protein sequence ID" value="ORZ02971.1"/>
    <property type="molecule type" value="Genomic_DNA"/>
</dbReference>
<proteinExistence type="predicted"/>
<dbReference type="Pfam" id="PF00385">
    <property type="entry name" value="Chromo"/>
    <property type="match status" value="1"/>
</dbReference>
<reference evidence="6 7" key="1">
    <citation type="submission" date="2016-07" db="EMBL/GenBank/DDBJ databases">
        <title>Pervasive Adenine N6-methylation of Active Genes in Fungi.</title>
        <authorList>
            <consortium name="DOE Joint Genome Institute"/>
            <person name="Mondo S.J."/>
            <person name="Dannebaum R.O."/>
            <person name="Kuo R.C."/>
            <person name="Labutti K."/>
            <person name="Haridas S."/>
            <person name="Kuo A."/>
            <person name="Salamov A."/>
            <person name="Ahrendt S.R."/>
            <person name="Lipzen A."/>
            <person name="Sullivan W."/>
            <person name="Andreopoulos W.B."/>
            <person name="Clum A."/>
            <person name="Lindquist E."/>
            <person name="Daum C."/>
            <person name="Ramamoorthy G.K."/>
            <person name="Gryganskyi A."/>
            <person name="Culley D."/>
            <person name="Magnuson J.K."/>
            <person name="James T.Y."/>
            <person name="O'Malley M.A."/>
            <person name="Stajich J.E."/>
            <person name="Spatafora J.W."/>
            <person name="Visel A."/>
            <person name="Grigoriev I.V."/>
        </authorList>
    </citation>
    <scope>NUCLEOTIDE SEQUENCE [LARGE SCALE GENOMIC DNA]</scope>
    <source>
        <strain evidence="6 7">NRRL 2496</strain>
    </source>
</reference>
<evidence type="ECO:0000256" key="2">
    <source>
        <dbReference type="ARBA" id="ARBA00023242"/>
    </source>
</evidence>
<keyword evidence="2" id="KW-0539">Nucleus</keyword>
<dbReference type="InterPro" id="IPR023780">
    <property type="entry name" value="Chromo_domain"/>
</dbReference>
<dbReference type="InterPro" id="IPR000953">
    <property type="entry name" value="Chromo/chromo_shadow_dom"/>
</dbReference>
<dbReference type="Proteomes" id="UP000242180">
    <property type="component" value="Unassembled WGS sequence"/>
</dbReference>
<dbReference type="OrthoDB" id="433924at2759"/>
<protein>
    <recommendedName>
        <fullName evidence="5">Chromo domain-containing protein</fullName>
    </recommendedName>
</protein>
<keyword evidence="4" id="KW-0812">Transmembrane</keyword>
<evidence type="ECO:0000259" key="5">
    <source>
        <dbReference type="PROSITE" id="PS50013"/>
    </source>
</evidence>
<comment type="caution">
    <text evidence="6">The sequence shown here is derived from an EMBL/GenBank/DDBJ whole genome shotgun (WGS) entry which is preliminary data.</text>
</comment>
<name>A0A1X2HTX3_SYNRA</name>
<feature type="region of interest" description="Disordered" evidence="3">
    <location>
        <begin position="120"/>
        <end position="149"/>
    </location>
</feature>
<gene>
    <name evidence="6" type="ORF">BCR43DRAFT_30208</name>
</gene>
<accession>A0A1X2HTX3</accession>
<sequence length="216" mass="25154">MSDRESSDEEVYEVEQIQDHRYNNSKKVLYLFTFIFLLFSILISASWAHVLLLCRFEQGSVEYLIKWKNYDEDSNTWEDEGNIYSPELLKAYWDDQAETRDEFIERTAKKLKTKRGAIKVKSTGKSSKPISVETDDSDDETGAAVDTEPPEGYAWRNAISIENIYGDETDALYAEVNWPKGQVTVCPTALLRLHNPQLLLTYYEKHIQFKLMEKEK</sequence>